<dbReference type="PANTHER" id="PTHR21082">
    <property type="entry name" value="PROTEIN INTURNED"/>
    <property type="match status" value="1"/>
</dbReference>
<organism evidence="11 12">
    <name type="scientific">Megalurothrips usitatus</name>
    <name type="common">bean blossom thrips</name>
    <dbReference type="NCBI Taxonomy" id="439358"/>
    <lineage>
        <taxon>Eukaryota</taxon>
        <taxon>Metazoa</taxon>
        <taxon>Ecdysozoa</taxon>
        <taxon>Arthropoda</taxon>
        <taxon>Hexapoda</taxon>
        <taxon>Insecta</taxon>
        <taxon>Pterygota</taxon>
        <taxon>Neoptera</taxon>
        <taxon>Paraneoptera</taxon>
        <taxon>Thysanoptera</taxon>
        <taxon>Terebrantia</taxon>
        <taxon>Thripoidea</taxon>
        <taxon>Thripidae</taxon>
        <taxon>Megalurothrips</taxon>
    </lineage>
</organism>
<dbReference type="SUPFAM" id="SSF50156">
    <property type="entry name" value="PDZ domain-like"/>
    <property type="match status" value="1"/>
</dbReference>
<feature type="compositionally biased region" description="Low complexity" evidence="9">
    <location>
        <begin position="24"/>
        <end position="50"/>
    </location>
</feature>
<evidence type="ECO:0000256" key="5">
    <source>
        <dbReference type="ARBA" id="ARBA00022473"/>
    </source>
</evidence>
<keyword evidence="6" id="KW-0963">Cytoplasm</keyword>
<dbReference type="Pfam" id="PF00595">
    <property type="entry name" value="PDZ"/>
    <property type="match status" value="1"/>
</dbReference>
<dbReference type="Pfam" id="PF19032">
    <property type="entry name" value="Intu_longin_2"/>
    <property type="match status" value="1"/>
</dbReference>
<evidence type="ECO:0000256" key="1">
    <source>
        <dbReference type="ARBA" id="ARBA00004120"/>
    </source>
</evidence>
<protein>
    <recommendedName>
        <fullName evidence="4">Protein inturned</fullName>
    </recommendedName>
    <alternativeName>
        <fullName evidence="8">Inturned planar cell polarity effector homolog</fullName>
    </alternativeName>
</protein>
<evidence type="ECO:0000256" key="3">
    <source>
        <dbReference type="ARBA" id="ARBA00010034"/>
    </source>
</evidence>
<proteinExistence type="inferred from homology"/>
<evidence type="ECO:0000313" key="12">
    <source>
        <dbReference type="Proteomes" id="UP001075354"/>
    </source>
</evidence>
<dbReference type="GO" id="GO:0016192">
    <property type="term" value="P:vesicle-mediated transport"/>
    <property type="evidence" value="ECO:0007669"/>
    <property type="project" value="InterPro"/>
</dbReference>
<dbReference type="Gene3D" id="2.30.42.10">
    <property type="match status" value="1"/>
</dbReference>
<dbReference type="PANTHER" id="PTHR21082:SF4">
    <property type="entry name" value="PROTEIN INTURNED"/>
    <property type="match status" value="1"/>
</dbReference>
<comment type="caution">
    <text evidence="11">The sequence shown here is derived from an EMBL/GenBank/DDBJ whole genome shotgun (WGS) entry which is preliminary data.</text>
</comment>
<dbReference type="InterPro" id="IPR001478">
    <property type="entry name" value="PDZ"/>
</dbReference>
<name>A0AAV7XLY8_9NEOP</name>
<dbReference type="GO" id="GO:0005929">
    <property type="term" value="C:cilium"/>
    <property type="evidence" value="ECO:0007669"/>
    <property type="project" value="TreeGrafter"/>
</dbReference>
<evidence type="ECO:0000256" key="8">
    <source>
        <dbReference type="ARBA" id="ARBA00032633"/>
    </source>
</evidence>
<dbReference type="GO" id="GO:0009986">
    <property type="term" value="C:cell surface"/>
    <property type="evidence" value="ECO:0007669"/>
    <property type="project" value="UniProtKB-SubCell"/>
</dbReference>
<dbReference type="GO" id="GO:0005737">
    <property type="term" value="C:cytoplasm"/>
    <property type="evidence" value="ECO:0007669"/>
    <property type="project" value="TreeGrafter"/>
</dbReference>
<dbReference type="GO" id="GO:0001736">
    <property type="term" value="P:establishment of planar polarity"/>
    <property type="evidence" value="ECO:0007669"/>
    <property type="project" value="InterPro"/>
</dbReference>
<evidence type="ECO:0000256" key="9">
    <source>
        <dbReference type="SAM" id="MobiDB-lite"/>
    </source>
</evidence>
<feature type="region of interest" description="Disordered" evidence="9">
    <location>
        <begin position="14"/>
        <end position="51"/>
    </location>
</feature>
<dbReference type="SMART" id="SM00228">
    <property type="entry name" value="PDZ"/>
    <property type="match status" value="1"/>
</dbReference>
<evidence type="ECO:0000256" key="4">
    <source>
        <dbReference type="ARBA" id="ARBA00015639"/>
    </source>
</evidence>
<keyword evidence="5" id="KW-0217">Developmental protein</keyword>
<gene>
    <name evidence="11" type="ORF">ONE63_008687</name>
</gene>
<feature type="region of interest" description="Disordered" evidence="9">
    <location>
        <begin position="687"/>
        <end position="736"/>
    </location>
</feature>
<comment type="subcellular location">
    <subcellularLocation>
        <location evidence="2">Cell surface</location>
    </subcellularLocation>
    <subcellularLocation>
        <location evidence="1">Cytoplasm</location>
        <location evidence="1">Cytoskeleton</location>
        <location evidence="1">Cilium basal body</location>
    </subcellularLocation>
</comment>
<feature type="compositionally biased region" description="Polar residues" evidence="9">
    <location>
        <begin position="780"/>
        <end position="789"/>
    </location>
</feature>
<dbReference type="GO" id="GO:0007399">
    <property type="term" value="P:nervous system development"/>
    <property type="evidence" value="ECO:0007669"/>
    <property type="project" value="TreeGrafter"/>
</dbReference>
<comment type="similarity">
    <text evidence="3">Belongs to the inturned family.</text>
</comment>
<dbReference type="Proteomes" id="UP001075354">
    <property type="component" value="Chromosome 6"/>
</dbReference>
<evidence type="ECO:0000256" key="6">
    <source>
        <dbReference type="ARBA" id="ARBA00022490"/>
    </source>
</evidence>
<evidence type="ECO:0000313" key="11">
    <source>
        <dbReference type="EMBL" id="KAJ1527156.1"/>
    </source>
</evidence>
<dbReference type="PROSITE" id="PS50106">
    <property type="entry name" value="PDZ"/>
    <property type="match status" value="1"/>
</dbReference>
<keyword evidence="7" id="KW-0970">Cilium biogenesis/degradation</keyword>
<evidence type="ECO:0000256" key="7">
    <source>
        <dbReference type="ARBA" id="ARBA00022794"/>
    </source>
</evidence>
<dbReference type="AlphaFoldDB" id="A0AAV7XLY8"/>
<dbReference type="InterPro" id="IPR043989">
    <property type="entry name" value="CCZ1/INTU/HSP4_longin_3"/>
</dbReference>
<accession>A0AAV7XLY8</accession>
<dbReference type="Pfam" id="PF19031">
    <property type="entry name" value="Intu_longin_1"/>
    <property type="match status" value="1"/>
</dbReference>
<dbReference type="GO" id="GO:0060271">
    <property type="term" value="P:cilium assembly"/>
    <property type="evidence" value="ECO:0007669"/>
    <property type="project" value="InterPro"/>
</dbReference>
<feature type="domain" description="PDZ" evidence="10">
    <location>
        <begin position="185"/>
        <end position="229"/>
    </location>
</feature>
<keyword evidence="12" id="KW-1185">Reference proteome</keyword>
<evidence type="ECO:0000259" key="10">
    <source>
        <dbReference type="PROSITE" id="PS50106"/>
    </source>
</evidence>
<dbReference type="Pfam" id="PF19033">
    <property type="entry name" value="Intu_longin_3"/>
    <property type="match status" value="1"/>
</dbReference>
<dbReference type="InterPro" id="IPR043987">
    <property type="entry name" value="CCZ1/INTU/HSP4_longin_1"/>
</dbReference>
<dbReference type="InterPro" id="IPR043988">
    <property type="entry name" value="CCZ1/INTU_longin_2"/>
</dbReference>
<dbReference type="InterPro" id="IPR036034">
    <property type="entry name" value="PDZ_sf"/>
</dbReference>
<reference evidence="11" key="1">
    <citation type="submission" date="2022-12" db="EMBL/GenBank/DDBJ databases">
        <title>Chromosome-level genome assembly of the bean flower thrips Megalurothrips usitatus.</title>
        <authorList>
            <person name="Ma L."/>
            <person name="Liu Q."/>
            <person name="Li H."/>
            <person name="Cai W."/>
        </authorList>
    </citation>
    <scope>NUCLEOTIDE SEQUENCE</scope>
    <source>
        <strain evidence="11">Cailab_2022a</strain>
    </source>
</reference>
<feature type="compositionally biased region" description="Low complexity" evidence="9">
    <location>
        <begin position="687"/>
        <end position="696"/>
    </location>
</feature>
<dbReference type="EMBL" id="JAPTSV010000006">
    <property type="protein sequence ID" value="KAJ1527156.1"/>
    <property type="molecule type" value="Genomic_DNA"/>
</dbReference>
<dbReference type="InterPro" id="IPR039151">
    <property type="entry name" value="INTU"/>
</dbReference>
<sequence length="951" mass="104468">MAGTGGDMLAAKSLGAPVHYPDGSSVSSDNESLESWESSHSSSCSSCSEFSSDEGSIEWEAEIRSNGELYFIESDPLCQQKCTNTGSTADGNLAVKEPAPQTWRNGGKLVRLIRRRESKRHRNNVTKSHTTDAENILCQDSATQKNTHLPVGIPKEPSVHVVELHVDPWVRPNLGRRATISETLLGLVTVINDSSVTVADFVPDGVAAKQSSINIGDKICSVNGKDVTGQNFNFLLETINMPTTLLLGISSQPKAPGDKNTLSSKSHKISYQTPLAERISRHLSNPDEIQHLHLQSFVGVLYLQLDGLTEGGPEDQGVVYCYPGNFKTNTLGSVRGAFLTLFQLIPEISQSVPKSSSILVNNQLVHVVYVQEGREILLVAVPSTRCSLPEAAKQCSEFVRFLQFTYQSLSRCFSSEEHSDSVDHHVCTFLSRLLLSDKWADITNLSSFRNMTAGGSPAPPQFELVLPAAHLVSLPREAQIQIDDALSEFESNDIGDSCEDLDCQRLYTILGCCLYHKGYLLASHLTHTDLLDIHTFLRQEGLLQLNHSESVRSLVIWKEVYPLSVSRGLESPVSDLPPAYVIPKGRWFIMIVGQKQDMLITILEAGGCTVRAEGKPSPDVFYVEAAQDTLQHLRKTGVSSIASEWIEAQLRPKVATPDALAFSRFSSRKSNNLLGLRVHHDPGWQSSFSSIINSPSTRKSTDSLSAGKRRQQSPDHSSSGHHHGGETSEDSTSLVASLPSDDTGFLVAKGRADRNQGTHISHSDHEGSEDSDSDWEASDTQTGRRLTSTTDLSDLHKSLLKHVEGTVPSKLTCGVENIVFHYVHIDTNEGVLLSPVHSSLTANFVDILSKFRHSAMHIHTLFQNTISFKKLKGVEASHSLINKSLVAIKEFGVLFECHLSRGNEKALVLTYWVVGRLFFMPTPREVYVCYEDSSPQNLVELAFRLALTTTG</sequence>
<evidence type="ECO:0000256" key="2">
    <source>
        <dbReference type="ARBA" id="ARBA00004241"/>
    </source>
</evidence>
<feature type="region of interest" description="Disordered" evidence="9">
    <location>
        <begin position="753"/>
        <end position="789"/>
    </location>
</feature>
<feature type="compositionally biased region" description="Basic and acidic residues" evidence="9">
    <location>
        <begin position="753"/>
        <end position="768"/>
    </location>
</feature>